<keyword evidence="2" id="KW-1185">Reference proteome</keyword>
<dbReference type="PANTHER" id="PTHR19446">
    <property type="entry name" value="REVERSE TRANSCRIPTASES"/>
    <property type="match status" value="1"/>
</dbReference>
<protein>
    <recommendedName>
        <fullName evidence="3">Reverse transcriptase domain-containing protein</fullName>
    </recommendedName>
</protein>
<evidence type="ECO:0000313" key="2">
    <source>
        <dbReference type="Proteomes" id="UP001235939"/>
    </source>
</evidence>
<gene>
    <name evidence="1" type="ORF">LAZ67_3001177</name>
</gene>
<proteinExistence type="predicted"/>
<dbReference type="EMBL" id="CP092865">
    <property type="protein sequence ID" value="UYV64556.1"/>
    <property type="molecule type" value="Genomic_DNA"/>
</dbReference>
<accession>A0ABY6K6Q1</accession>
<name>A0ABY6K6Q1_9ARAC</name>
<reference evidence="1 2" key="1">
    <citation type="submission" date="2022-01" db="EMBL/GenBank/DDBJ databases">
        <title>A chromosomal length assembly of Cordylochernes scorpioides.</title>
        <authorList>
            <person name="Zeh D."/>
            <person name="Zeh J."/>
        </authorList>
    </citation>
    <scope>NUCLEOTIDE SEQUENCE [LARGE SCALE GENOMIC DNA]</scope>
    <source>
        <strain evidence="1">IN4F17</strain>
        <tissue evidence="1">Whole Body</tissue>
    </source>
</reference>
<organism evidence="1 2">
    <name type="scientific">Cordylochernes scorpioides</name>
    <dbReference type="NCBI Taxonomy" id="51811"/>
    <lineage>
        <taxon>Eukaryota</taxon>
        <taxon>Metazoa</taxon>
        <taxon>Ecdysozoa</taxon>
        <taxon>Arthropoda</taxon>
        <taxon>Chelicerata</taxon>
        <taxon>Arachnida</taxon>
        <taxon>Pseudoscorpiones</taxon>
        <taxon>Cheliferoidea</taxon>
        <taxon>Chernetidae</taxon>
        <taxon>Cordylochernes</taxon>
    </lineage>
</organism>
<evidence type="ECO:0008006" key="3">
    <source>
        <dbReference type="Google" id="ProtNLM"/>
    </source>
</evidence>
<evidence type="ECO:0000313" key="1">
    <source>
        <dbReference type="EMBL" id="UYV64556.1"/>
    </source>
</evidence>
<sequence length="206" mass="23960">MLEIRNLSGALYLFLEKKSLSADSADRAMSNAPSKVNFSSCRSFFWVDESMMPATNLSHIELDKKITLDEIKAVIKTLWDGKAAGPDNIPKELLKKLPIPILEKLKTIFNKIMITNKYPEIWTNSIIHPIFKNGDRNNPSDYRGIALCSKMSKLFTSILRNRLNNWIEKKDYIGENQEGFRKKPLMSRPYFYPEYPYPTIFKKETW</sequence>
<dbReference type="Proteomes" id="UP001235939">
    <property type="component" value="Chromosome 03"/>
</dbReference>